<evidence type="ECO:0000259" key="23">
    <source>
        <dbReference type="Pfam" id="PF12774"/>
    </source>
</evidence>
<feature type="domain" description="Dynein heavy chain linker" evidence="22">
    <location>
        <begin position="240"/>
        <end position="558"/>
    </location>
</feature>
<comment type="similarity">
    <text evidence="3">Belongs to the dynein heavy chain family.</text>
</comment>
<dbReference type="InterPro" id="IPR024743">
    <property type="entry name" value="Dynein_HC_stalk"/>
</dbReference>
<evidence type="ECO:0000256" key="19">
    <source>
        <dbReference type="ARBA" id="ARBA00069442"/>
    </source>
</evidence>
<keyword evidence="12" id="KW-0243">Dynein</keyword>
<evidence type="ECO:0000256" key="14">
    <source>
        <dbReference type="ARBA" id="ARBA00023069"/>
    </source>
</evidence>
<comment type="subunit">
    <text evidence="4">Consists of at least two heavy chains and a number of intermediate and light chains.</text>
</comment>
<feature type="coiled-coil region" evidence="20">
    <location>
        <begin position="363"/>
        <end position="390"/>
    </location>
</feature>
<feature type="coiled-coil region" evidence="20">
    <location>
        <begin position="2179"/>
        <end position="2234"/>
    </location>
</feature>
<keyword evidence="14" id="KW-0969">Cilium</keyword>
<dbReference type="Pfam" id="PF03028">
    <property type="entry name" value="Dynein_heavy"/>
    <property type="match status" value="1"/>
</dbReference>
<dbReference type="InterPro" id="IPR041228">
    <property type="entry name" value="Dynein_C"/>
</dbReference>
<dbReference type="FunFam" id="3.40.50.300:FF:000044">
    <property type="entry name" value="Dynein heavy chain 5, axonemal"/>
    <property type="match status" value="1"/>
</dbReference>
<dbReference type="FunFam" id="1.20.920.30:FF:000002">
    <property type="entry name" value="Dynein axonemal heavy chain 3"/>
    <property type="match status" value="1"/>
</dbReference>
<evidence type="ECO:0000256" key="4">
    <source>
        <dbReference type="ARBA" id="ARBA00011655"/>
    </source>
</evidence>
<feature type="domain" description="Dynein heavy chain 3 AAA+ lid" evidence="28">
    <location>
        <begin position="1515"/>
        <end position="1614"/>
    </location>
</feature>
<sequence>RYDWLVNGTAQAKVETFMEEEHSFDEYTKFRALSKEIMSLPSKAHFTMVHLDCEELKQGLANKAKAYAEVLLKKLVSRHHEQNLEICSEFENIRMRALKVPENTEEMAQMLDFIHEAKSKGLAELNEKMKVNKPVIASTFHVIEAEDMELNSTVFLWPQNIRHTFELSDEYVADVRIVQKLLHEAEEAIALINKEEAFYKWDLTCFPEVEIIKENIEPYQKLFGFVLNWQRTESRSDSYLMHKHIPLVSILCNPGLRSRHWTQMSQIVRYEITPNGGTTLRKVLKQNLAPYLEDFESISAAASKEFSLEKAMKTMVGIWDSVSFHHQPYRETGVSILTALDDIQTMLDDQIVKTQTMRGSPFIKPFENEIKEWEERLLRIQETIDEWLKVQAQWLYLEPIFSSRDIMQQIPEEGRLFQTVDRNYKEVMRHSTSLPGLLEKLQDSNTLLDSIMKGLNAYLEKKRLFFPRFFFLSNDEMLEILSETKDPQRVQPHLKKCFEGISKLDFLPNLDIQAMYSSEGEHVQLIQHISTSEAKGAVEKWLIQVEDVMLRSVRDVIAYAETPRSQWVTEWPGQVVLCTSQIFWTLEVHEAIRGLKNYYQKLQSQLNDIVELVRGKLAKQTRITLGALVTIDVHARDVVMELIEKGVSQETDFQWLAQLRYYWSSDNVRVRIINCDVKYAYEYLGNSPRLVITPLTDRCYRTLIGAFYMNLGGAPEGPAGTGKTETTKDLAKALAVQCVVFNCSDGLDYLAMGKFFKGLASSGAWACFDEFNRIELEVLSVVAQQVLCIQRAIEQKLEYFDFEGTMLKLNPNCFVSITMNPGYAGRSELPDNLKVLFRTVAMMVPNYALIAEISLYSYGFLNAKPLSVKIVMTYRLCSEQLSSQFHYDYGMRAVKAVLVAAGNLKLKYPKENEDILLLRSIKDVNEPKFLSHDIPLFNGITSDLFPGICLPEADYQLFLEAAKECCKNHNVQPTEVFIQKVIQTYEMMIVRHGFMLVGEPFAGKTKVLHVLADTLTLMNERGYGQEEKVIFRTLNPKSITMGQLFGQFDLVSHEWTDGIVANTFREFASADTPDRKWVVFDGPIDTLWIESMNTVLDDNKKLCLMSGEIIQMSNQMSLIFEAMDLSQASPATVSRCGMIYMEPSQLGWKPLVLSWMNTLPDDLQTPDNRSLLLELFHWLLPPALTMLRKHCRDLHHANVLQICFFAYALCTDTFSFCPQAAFAFSLVWSVGGSCDADSREKFSSFFRLIVAGHKQEHPIPETVGKWECPFEEKGLVYDYFYEFKGKGKWFHWNEAIKNINLGAKNTKVQEIIVPTIDTVRYNYLMDLCISYGVPSLFVGPTGTGKSVYVKEKLMNNLDKDQYLPFFINFSARTSANQTQNIIMSRLDKRRKGVFGPPMGKKCIIFVDDMNMPALEQFGAQPPVELLRQYIDHGNWYDLKDTSKITLVDLQLISAMGPPGGGRNAVTSRFLRHFNIFSINPFSDDTMVHIFSNIVSFYLKNNQFPPEYFTVGNQIVTATMEVYKKAMENLLPTPAKSHYTFNLRDFSRVIQGCLLIKKGSLESKRTMIRLFVHEVFRVYYDRLVDDDDRAWLYTLMNSIVKDHFKESFQQVFDHLKQSSKLVEEDMRNLLFGDYMNPDLEDDERFYAEVPSAENFAVVVKSCLEEYNQMHKNRMNLVIFRYVLEHLSRISRVLKQPGGNALLVGVGGSGRQSITRLATFMAHMTMFQPEISKSYGMTEWRDDLKVICKGQKTVFLITDAQIKDEAFLEDVDSVLNTGEVPNLFAIDEKQEIIEAVRPIAQAGNKNLELSPLTLFAFFVARCKENLHIVVAFSPIGDAFRNRLRQFPSLINCCTIDWYQPWPEEALERVANSFLESLEMNENERQEVIPICKTFHTSAKELSQRFLSELGRHNYVTPTSYLELIAAFRQLLTQKRDTVMKAKQRYTNGLDKLAFAESQVGEMKKELVDLQPKLEQAKIENTKMMKVIEVESVEVEAKSKVVRVDEEAATIKASEAQALKDECESDLAEAIPALEAALSALDTLKPSDVTIVKSMKNPPSGVKLVMAAVCVMKEIKPDKIADPAGTGKKVFDYWGPSKKLLGDMNFLRDLKEYDKDNIPVHVMQKIRSEYMTNPDFNPSIVAKASSAAEGLCKWIQAMEVYDRVAKVVAPKKANLAVAQESLAATMVLLDQKRAELKEVEDRLAALQKTFQEKTEEKAQLEFQVDLCARKLERAEKLIGGLGGEKTRWSKAADDLQNTYDNLTGDVLISAGVIAYLGAFTAGFRQECTKLWTKLCKSKNIPSSDDFSLSKTLGDPIKIRVWNIAGLPSDTFSIDNGVIVSNSRRWPLMIDPQGQANKWVKNSEKDNSLSVIKLTDGDYMRTLENCIQFGTPLLLENVGEELDPSLEPLLLKQTFKQGGVDCIRLGESVIEYSNDFRFYITTKLRNPHYLPELATKVSLLNFMITPEGLEDQLLGIVVAKERPELEEERNALILQSAENKRQLKETEDKILETLQSSEGNILEDESAIQILDSAKIMSNTITKKQQIAEKTEIKIAESREGYRAIAKHSSILFFSITDLTNIDPMYQYSLSWFVNLYINSIQDSNKSKILERRLQFLIDHFTYNLYCNVCRSLFEKDKLLFSFLLCWEIKHSDFMFLLTGGVGLQNTTANPDPTWLQDKSWDEICRASELPAFIKNPDDFKPIYDSKDPCTIGLPAPWCEQLNDLQKMIIVRCLRPDKILPAVTKYVTRNLGKKFVQPPPFDLSKSYLDSNSTIPLVFVLSTGADPMASLLKFASDKNMGGAKFQSISLGQGQGPIASKMISTAMQDGTWVCLQNCHLAVSWMPTLEKICEDFSLATCHQDFRLWLTSYPSAKFPVIILQNGVKMTNEPPTGLRLNLLQSYLSDPISDPNFFNNCPNKELKLLYGLCFFHALVQERKKFGPLGWNIPYGFNESDLRISIRQLQLFVNEYDKVPLEAITYLTGECNYGGRVTDDWDRRLLMTVLADFYNKDIIETFRYPFSPSGDYCAPPKSSYQDYILFIKVQTLQNQHPEVFGMHENVDISKDLQQTKLLFDSLILTQGGGSKGGTHSESDNMLYDIANDILTKLPANFDTEAALLKFPVLYEESMNTVLVQEMERYNTLCSLIRISLQNLLKAIKGLVVMDAELEAVAGSLVVGKVPEKWAKRSYPSLKPLGSYINDFLSRLKFLQVWYNTSKPNVFWLSGFFFTQAFLTGAMQNYARKYHIPIDLLSFEFEVLPFDEIQTAPADGVYINGLFLDGARWDKESGVLAEQYPKVLFDSMPIIWVKPSNQPQKMYICPLYKTSERKGTLSTTGHSTNFVISMTLPTNKRPQHWIKRGVAMLCQLDD</sequence>
<evidence type="ECO:0000256" key="20">
    <source>
        <dbReference type="SAM" id="Coils"/>
    </source>
</evidence>
<dbReference type="Gene3D" id="1.20.920.30">
    <property type="match status" value="1"/>
</dbReference>
<feature type="domain" description="Dynein heavy chain AAA module D4" evidence="25">
    <location>
        <begin position="1673"/>
        <end position="1928"/>
    </location>
</feature>
<dbReference type="Gene3D" id="6.10.140.1060">
    <property type="match status" value="1"/>
</dbReference>
<dbReference type="PANTHER" id="PTHR22878">
    <property type="entry name" value="DYNEIN HEAVY CHAIN 6, AXONEMAL-LIKE-RELATED"/>
    <property type="match status" value="1"/>
</dbReference>
<dbReference type="GO" id="GO:0005874">
    <property type="term" value="C:microtubule"/>
    <property type="evidence" value="ECO:0007669"/>
    <property type="project" value="UniProtKB-KW"/>
</dbReference>
<dbReference type="Pfam" id="PF08393">
    <property type="entry name" value="DHC_N2"/>
    <property type="match status" value="1"/>
</dbReference>
<dbReference type="FunFam" id="1.10.8.710:FF:000004">
    <property type="entry name" value="Dynein axonemal heavy chain 6"/>
    <property type="match status" value="1"/>
</dbReference>
<dbReference type="InterPro" id="IPR043157">
    <property type="entry name" value="Dynein_AAA1S"/>
</dbReference>
<dbReference type="InterPro" id="IPR042228">
    <property type="entry name" value="Dynein_linker_3"/>
</dbReference>
<dbReference type="InterPro" id="IPR041658">
    <property type="entry name" value="AAA_lid_11"/>
</dbReference>
<dbReference type="InterPro" id="IPR043160">
    <property type="entry name" value="Dynein_C_barrel"/>
</dbReference>
<feature type="domain" description="Dynein heavy chain AAA lid" evidence="29">
    <location>
        <begin position="2917"/>
        <end position="3054"/>
    </location>
</feature>
<evidence type="ECO:0000256" key="16">
    <source>
        <dbReference type="ARBA" id="ARBA00023212"/>
    </source>
</evidence>
<dbReference type="Pfam" id="PF18199">
    <property type="entry name" value="Dynein_C"/>
    <property type="match status" value="1"/>
</dbReference>
<evidence type="ECO:0000259" key="28">
    <source>
        <dbReference type="Pfam" id="PF17857"/>
    </source>
</evidence>
<dbReference type="InterPro" id="IPR041466">
    <property type="entry name" value="Dynein_AAA5_ext"/>
</dbReference>
<dbReference type="Gene3D" id="1.10.472.130">
    <property type="match status" value="1"/>
</dbReference>
<keyword evidence="17" id="KW-0966">Cell projection</keyword>
<comment type="subcellular location">
    <subcellularLocation>
        <location evidence="1">Cell projection</location>
        <location evidence="1">Cilium</location>
        <location evidence="1">Flagellum</location>
    </subcellularLocation>
    <subcellularLocation>
        <location evidence="2">Cytoplasm</location>
        <location evidence="2">Cytoskeleton</location>
        <location evidence="2">Cilium axoneme</location>
    </subcellularLocation>
</comment>
<dbReference type="FunFam" id="1.20.58.1120:FF:000005">
    <property type="entry name" value="Dynein, axonemal, heavy chain 12"/>
    <property type="match status" value="1"/>
</dbReference>
<keyword evidence="6" id="KW-0493">Microtubule</keyword>
<dbReference type="Proteomes" id="UP000005207">
    <property type="component" value="Linkage group LG20"/>
</dbReference>
<dbReference type="FunFam" id="3.20.180.20:FF:000003">
    <property type="entry name" value="Dynein heavy chain 12, axonemal"/>
    <property type="match status" value="1"/>
</dbReference>
<keyword evidence="16" id="KW-0206">Cytoskeleton</keyword>
<feature type="domain" description="Dynein heavy chain ATP-binding dynein motor region" evidence="26">
    <location>
        <begin position="2317"/>
        <end position="2537"/>
    </location>
</feature>
<evidence type="ECO:0000259" key="25">
    <source>
        <dbReference type="Pfam" id="PF12780"/>
    </source>
</evidence>
<dbReference type="GO" id="GO:0045505">
    <property type="term" value="F:dynein intermediate chain binding"/>
    <property type="evidence" value="ECO:0007669"/>
    <property type="project" value="InterPro"/>
</dbReference>
<evidence type="ECO:0000256" key="3">
    <source>
        <dbReference type="ARBA" id="ARBA00008887"/>
    </source>
</evidence>
<dbReference type="Gene3D" id="3.10.490.20">
    <property type="match status" value="1"/>
</dbReference>
<dbReference type="GO" id="GO:0051959">
    <property type="term" value="F:dynein light intermediate chain binding"/>
    <property type="evidence" value="ECO:0007669"/>
    <property type="project" value="InterPro"/>
</dbReference>
<dbReference type="Gene3D" id="1.20.1270.280">
    <property type="match status" value="1"/>
</dbReference>
<keyword evidence="15" id="KW-0505">Motor protein</keyword>
<reference evidence="32" key="1">
    <citation type="submission" date="2012-01" db="EMBL/GenBank/DDBJ databases">
        <title>The Genome Sequence of Oreochromis niloticus (Nile Tilapia).</title>
        <authorList>
            <consortium name="Broad Institute Genome Assembly Team"/>
            <consortium name="Broad Institute Sequencing Platform"/>
            <person name="Di Palma F."/>
            <person name="Johnson J."/>
            <person name="Lander E.S."/>
            <person name="Lindblad-Toh K."/>
        </authorList>
    </citation>
    <scope>NUCLEOTIDE SEQUENCE [LARGE SCALE GENOMIC DNA]</scope>
</reference>
<dbReference type="GO" id="GO:0003341">
    <property type="term" value="P:cilium movement"/>
    <property type="evidence" value="ECO:0007669"/>
    <property type="project" value="UniProtKB-ARBA"/>
</dbReference>
<dbReference type="Gene3D" id="1.10.8.720">
    <property type="entry name" value="Region D6 of dynein motor"/>
    <property type="match status" value="1"/>
</dbReference>
<dbReference type="FunFam" id="3.40.50.300:FF:000223">
    <property type="entry name" value="Dynein heavy chain 3, axonemal"/>
    <property type="match status" value="1"/>
</dbReference>
<dbReference type="FunFam" id="1.20.920.20:FF:000006">
    <property type="entry name" value="Dynein, axonemal, heavy chain 6"/>
    <property type="match status" value="1"/>
</dbReference>
<dbReference type="Gene3D" id="3.20.180.20">
    <property type="entry name" value="Dynein heavy chain, N-terminal domain 2"/>
    <property type="match status" value="1"/>
</dbReference>
<dbReference type="Pfam" id="PF12780">
    <property type="entry name" value="AAA_8"/>
    <property type="match status" value="1"/>
</dbReference>
<dbReference type="FunFam" id="3.40.50.300:FF:005585">
    <property type="entry name" value="Predicted protein"/>
    <property type="match status" value="1"/>
</dbReference>
<dbReference type="FunFam" id="1.10.287.2620:FF:000002">
    <property type="entry name" value="Dynein heavy chain 2, axonemal"/>
    <property type="match status" value="1"/>
</dbReference>
<dbReference type="PANTHER" id="PTHR22878:SF70">
    <property type="entry name" value="DYNEIN HEAVY CHAIN 2, AXONEMAL"/>
    <property type="match status" value="1"/>
</dbReference>
<evidence type="ECO:0000256" key="11">
    <source>
        <dbReference type="ARBA" id="ARBA00022846"/>
    </source>
</evidence>
<dbReference type="InterPro" id="IPR004273">
    <property type="entry name" value="Dynein_heavy_D6_P-loop"/>
</dbReference>
<dbReference type="Gene3D" id="1.20.140.100">
    <property type="entry name" value="Dynein heavy chain, N-terminal domain 2"/>
    <property type="match status" value="1"/>
</dbReference>
<dbReference type="Pfam" id="PF12781">
    <property type="entry name" value="AAA_9"/>
    <property type="match status" value="1"/>
</dbReference>
<dbReference type="Gene3D" id="1.20.58.1120">
    <property type="match status" value="1"/>
</dbReference>
<evidence type="ECO:0000313" key="31">
    <source>
        <dbReference type="Ensembl" id="ENSONIP00000021926.2"/>
    </source>
</evidence>
<evidence type="ECO:0000259" key="27">
    <source>
        <dbReference type="Pfam" id="PF17852"/>
    </source>
</evidence>
<dbReference type="Pfam" id="PF17852">
    <property type="entry name" value="Dynein_AAA_lid"/>
    <property type="match status" value="1"/>
</dbReference>
<evidence type="ECO:0000256" key="2">
    <source>
        <dbReference type="ARBA" id="ARBA00004430"/>
    </source>
</evidence>
<dbReference type="Pfam" id="PF18198">
    <property type="entry name" value="AAA_lid_11"/>
    <property type="match status" value="1"/>
</dbReference>
<evidence type="ECO:0000259" key="29">
    <source>
        <dbReference type="Pfam" id="PF18198"/>
    </source>
</evidence>
<organism evidence="31 32">
    <name type="scientific">Oreochromis niloticus</name>
    <name type="common">Nile tilapia</name>
    <name type="synonym">Tilapia nilotica</name>
    <dbReference type="NCBI Taxonomy" id="8128"/>
    <lineage>
        <taxon>Eukaryota</taxon>
        <taxon>Metazoa</taxon>
        <taxon>Chordata</taxon>
        <taxon>Craniata</taxon>
        <taxon>Vertebrata</taxon>
        <taxon>Euteleostomi</taxon>
        <taxon>Actinopterygii</taxon>
        <taxon>Neopterygii</taxon>
        <taxon>Teleostei</taxon>
        <taxon>Neoteleostei</taxon>
        <taxon>Acanthomorphata</taxon>
        <taxon>Ovalentaria</taxon>
        <taxon>Cichlomorphae</taxon>
        <taxon>Cichliformes</taxon>
        <taxon>Cichlidae</taxon>
        <taxon>African cichlids</taxon>
        <taxon>Pseudocrenilabrinae</taxon>
        <taxon>Oreochromini</taxon>
        <taxon>Oreochromis</taxon>
    </lineage>
</organism>
<feature type="domain" description="Dynein heavy chain AAA 5 extension" evidence="27">
    <location>
        <begin position="1173"/>
        <end position="1294"/>
    </location>
</feature>
<evidence type="ECO:0000256" key="5">
    <source>
        <dbReference type="ARBA" id="ARBA00022490"/>
    </source>
</evidence>
<keyword evidence="11" id="KW-0282">Flagellum</keyword>
<dbReference type="OMA" id="CIEWQRY"/>
<keyword evidence="13 20" id="KW-0175">Coiled coil</keyword>
<reference evidence="31" key="2">
    <citation type="submission" date="2025-08" db="UniProtKB">
        <authorList>
            <consortium name="Ensembl"/>
        </authorList>
    </citation>
    <scope>IDENTIFICATION</scope>
</reference>
<evidence type="ECO:0000259" key="30">
    <source>
        <dbReference type="Pfam" id="PF18199"/>
    </source>
</evidence>
<dbReference type="InterPro" id="IPR035699">
    <property type="entry name" value="AAA_6"/>
</dbReference>
<proteinExistence type="inferred from homology"/>
<dbReference type="SUPFAM" id="SSF52540">
    <property type="entry name" value="P-loop containing nucleoside triphosphate hydrolases"/>
    <property type="match status" value="4"/>
</dbReference>
<evidence type="ECO:0000259" key="22">
    <source>
        <dbReference type="Pfam" id="PF08393"/>
    </source>
</evidence>
<evidence type="ECO:0000256" key="13">
    <source>
        <dbReference type="ARBA" id="ARBA00023054"/>
    </source>
</evidence>
<evidence type="ECO:0000259" key="24">
    <source>
        <dbReference type="Pfam" id="PF12777"/>
    </source>
</evidence>
<evidence type="ECO:0000256" key="9">
    <source>
        <dbReference type="ARBA" id="ARBA00022786"/>
    </source>
</evidence>
<name>I3KLD1_ORENI</name>
<dbReference type="FunFam" id="3.40.50.300:FF:002141">
    <property type="entry name" value="Dynein heavy chain"/>
    <property type="match status" value="1"/>
</dbReference>
<dbReference type="InParanoid" id="I3KLD1"/>
<dbReference type="FunFam" id="1.20.1270.280:FF:000001">
    <property type="entry name" value="dynein heavy chain 7, axonemal"/>
    <property type="match status" value="1"/>
</dbReference>
<evidence type="ECO:0000256" key="8">
    <source>
        <dbReference type="ARBA" id="ARBA00022741"/>
    </source>
</evidence>
<keyword evidence="10" id="KW-0067">ATP-binding</keyword>
<keyword evidence="5" id="KW-0963">Cytoplasm</keyword>
<dbReference type="Gene3D" id="1.10.287.2620">
    <property type="match status" value="1"/>
</dbReference>
<dbReference type="FunFam" id="1.10.8.1220:FF:000001">
    <property type="entry name" value="Dynein axonemal heavy chain 5"/>
    <property type="match status" value="1"/>
</dbReference>
<dbReference type="Pfam" id="PF12777">
    <property type="entry name" value="MT"/>
    <property type="match status" value="1"/>
</dbReference>
<feature type="domain" description="Dynein heavy chain coiled coil stalk" evidence="24">
    <location>
        <begin position="1942"/>
        <end position="2288"/>
    </location>
</feature>
<dbReference type="FunFam" id="3.10.490.20:FF:000001">
    <property type="entry name" value="dynein heavy chain 7, axonemal"/>
    <property type="match status" value="1"/>
</dbReference>
<keyword evidence="32" id="KW-1185">Reference proteome</keyword>
<dbReference type="Gene3D" id="1.10.8.1220">
    <property type="match status" value="1"/>
</dbReference>
<dbReference type="FunFam" id="3.40.50.300:FF:001112">
    <property type="entry name" value="Dynein heavy chain 12, axonemal"/>
    <property type="match status" value="1"/>
</dbReference>
<feature type="domain" description="Dynein heavy chain region D6 P-loop" evidence="21">
    <location>
        <begin position="2768"/>
        <end position="2882"/>
    </location>
</feature>
<dbReference type="Pfam" id="PF12775">
    <property type="entry name" value="AAA_7"/>
    <property type="match status" value="1"/>
</dbReference>
<evidence type="ECO:0000313" key="32">
    <source>
        <dbReference type="Proteomes" id="UP000005207"/>
    </source>
</evidence>
<protein>
    <recommendedName>
        <fullName evidence="19">Dynein axonemal heavy chain 12</fullName>
    </recommendedName>
</protein>
<gene>
    <name evidence="31" type="primary">DNAH12</name>
    <name evidence="31" type="synonym">dnah12</name>
</gene>
<dbReference type="HOGENOM" id="CLU_000038_0_3_1"/>
<evidence type="ECO:0000256" key="17">
    <source>
        <dbReference type="ARBA" id="ARBA00023273"/>
    </source>
</evidence>
<keyword evidence="9" id="KW-0833">Ubl conjugation pathway</keyword>
<evidence type="ECO:0000256" key="18">
    <source>
        <dbReference type="ARBA" id="ARBA00057074"/>
    </source>
</evidence>
<evidence type="ECO:0000256" key="12">
    <source>
        <dbReference type="ARBA" id="ARBA00023017"/>
    </source>
</evidence>
<dbReference type="InterPro" id="IPR024317">
    <property type="entry name" value="Dynein_heavy_chain_D4_dom"/>
</dbReference>
<dbReference type="GeneTree" id="ENSGT00940000154280"/>
<dbReference type="Pfam" id="PF12774">
    <property type="entry name" value="AAA_6"/>
    <property type="match status" value="1"/>
</dbReference>
<evidence type="ECO:0000256" key="1">
    <source>
        <dbReference type="ARBA" id="ARBA00004230"/>
    </source>
</evidence>
<feature type="domain" description="Dynein heavy chain hydrolytic ATP-binding dynein motor region" evidence="23">
    <location>
        <begin position="679"/>
        <end position="1005"/>
    </location>
</feature>
<evidence type="ECO:0000256" key="15">
    <source>
        <dbReference type="ARBA" id="ARBA00023175"/>
    </source>
</evidence>
<dbReference type="FunFam" id="1.10.8.720:FF:000001">
    <property type="entry name" value="dynein heavy chain 7, axonemal"/>
    <property type="match status" value="1"/>
</dbReference>
<dbReference type="InterPro" id="IPR042222">
    <property type="entry name" value="Dynein_2_N"/>
</dbReference>
<feature type="domain" description="Dynein heavy chain C-terminal" evidence="30">
    <location>
        <begin position="3062"/>
        <end position="3358"/>
    </location>
</feature>
<evidence type="ECO:0000256" key="10">
    <source>
        <dbReference type="ARBA" id="ARBA00022840"/>
    </source>
</evidence>
<keyword evidence="7" id="KW-0677">Repeat</keyword>
<dbReference type="InterPro" id="IPR042219">
    <property type="entry name" value="AAA_lid_11_sf"/>
</dbReference>
<evidence type="ECO:0000259" key="26">
    <source>
        <dbReference type="Pfam" id="PF12781"/>
    </source>
</evidence>
<dbReference type="InterPro" id="IPR013602">
    <property type="entry name" value="Dynein_heavy_linker"/>
</dbReference>
<dbReference type="InterPro" id="IPR035706">
    <property type="entry name" value="AAA_9"/>
</dbReference>
<comment type="function">
    <text evidence="18">Force generating protein of respiratory cilia. Produces force towards the minus ends of microtubules. Dynein has ATPase activity; the force-producing power stroke is thought to occur on release of ADP. Involved in sperm motility; implicated in sperm flagellar assembly.</text>
</comment>
<dbReference type="GO" id="GO:0008569">
    <property type="term" value="F:minus-end-directed microtubule motor activity"/>
    <property type="evidence" value="ECO:0007669"/>
    <property type="project" value="InterPro"/>
</dbReference>
<dbReference type="GO" id="GO:0031514">
    <property type="term" value="C:motile cilium"/>
    <property type="evidence" value="ECO:0007669"/>
    <property type="project" value="UniProtKB-SubCell"/>
</dbReference>
<dbReference type="Gene3D" id="3.40.50.300">
    <property type="entry name" value="P-loop containing nucleotide triphosphate hydrolases"/>
    <property type="match status" value="5"/>
</dbReference>
<dbReference type="Gene3D" id="1.20.920.20">
    <property type="match status" value="1"/>
</dbReference>
<dbReference type="FunFam" id="1.20.140.100:FF:000004">
    <property type="entry name" value="Dynein axonemal heavy chain 6"/>
    <property type="match status" value="1"/>
</dbReference>
<dbReference type="eggNOG" id="KOG3595">
    <property type="taxonomic scope" value="Eukaryota"/>
</dbReference>
<dbReference type="GO" id="GO:0005524">
    <property type="term" value="F:ATP binding"/>
    <property type="evidence" value="ECO:0007669"/>
    <property type="project" value="UniProtKB-KW"/>
</dbReference>
<accession>I3KLD1</accession>
<dbReference type="InterPro" id="IPR026983">
    <property type="entry name" value="DHC"/>
</dbReference>
<dbReference type="Gene3D" id="1.10.8.710">
    <property type="match status" value="1"/>
</dbReference>
<keyword evidence="8" id="KW-0547">Nucleotide-binding</keyword>
<dbReference type="Ensembl" id="ENSONIT00000021945.2">
    <property type="protein sequence ID" value="ENSONIP00000021926.2"/>
    <property type="gene ID" value="ENSONIG00000017386.2"/>
</dbReference>
<dbReference type="FunFam" id="3.40.50.300:FF:000362">
    <property type="entry name" value="Dynein, axonemal, heavy chain 6"/>
    <property type="match status" value="1"/>
</dbReference>
<dbReference type="InterPro" id="IPR041589">
    <property type="entry name" value="DNAH3_AAA_lid_1"/>
</dbReference>
<reference evidence="31" key="3">
    <citation type="submission" date="2025-09" db="UniProtKB">
        <authorList>
            <consortium name="Ensembl"/>
        </authorList>
    </citation>
    <scope>IDENTIFICATION</scope>
</reference>
<evidence type="ECO:0000256" key="7">
    <source>
        <dbReference type="ARBA" id="ARBA00022737"/>
    </source>
</evidence>
<dbReference type="Pfam" id="PF17857">
    <property type="entry name" value="AAA_lid_1"/>
    <property type="match status" value="1"/>
</dbReference>
<dbReference type="InterPro" id="IPR027417">
    <property type="entry name" value="P-loop_NTPase"/>
</dbReference>
<dbReference type="GO" id="GO:0005858">
    <property type="term" value="C:axonemal dynein complex"/>
    <property type="evidence" value="ECO:0007669"/>
    <property type="project" value="UniProtKB-ARBA"/>
</dbReference>
<dbReference type="STRING" id="8128.ENSONIP00000021926"/>
<evidence type="ECO:0000259" key="21">
    <source>
        <dbReference type="Pfam" id="PF03028"/>
    </source>
</evidence>
<evidence type="ECO:0000256" key="6">
    <source>
        <dbReference type="ARBA" id="ARBA00022701"/>
    </source>
</evidence>